<feature type="transmembrane region" description="Helical" evidence="11">
    <location>
        <begin position="231"/>
        <end position="252"/>
    </location>
</feature>
<keyword evidence="7" id="KW-0869">Chloride channel</keyword>
<evidence type="ECO:0000256" key="3">
    <source>
        <dbReference type="ARBA" id="ARBA00022692"/>
    </source>
</evidence>
<dbReference type="PRINTS" id="PR00762">
    <property type="entry name" value="CLCHANNEL"/>
</dbReference>
<dbReference type="CDD" id="cd00400">
    <property type="entry name" value="Voltage_gated_ClC"/>
    <property type="match status" value="1"/>
</dbReference>
<evidence type="ECO:0000313" key="14">
    <source>
        <dbReference type="Proteomes" id="UP001626549"/>
    </source>
</evidence>
<dbReference type="Proteomes" id="UP001626549">
    <property type="component" value="Chromosome"/>
</dbReference>
<dbReference type="Gene3D" id="1.10.3080.10">
    <property type="entry name" value="Clc chloride channel"/>
    <property type="match status" value="1"/>
</dbReference>
<evidence type="ECO:0000256" key="4">
    <source>
        <dbReference type="ARBA" id="ARBA00022989"/>
    </source>
</evidence>
<evidence type="ECO:0000256" key="11">
    <source>
        <dbReference type="SAM" id="Phobius"/>
    </source>
</evidence>
<keyword evidence="10" id="KW-0129">CBS domain</keyword>
<keyword evidence="6 11" id="KW-0472">Membrane</keyword>
<dbReference type="PANTHER" id="PTHR43427">
    <property type="entry name" value="CHLORIDE CHANNEL PROTEIN CLC-E"/>
    <property type="match status" value="1"/>
</dbReference>
<feature type="transmembrane region" description="Helical" evidence="11">
    <location>
        <begin position="20"/>
        <end position="39"/>
    </location>
</feature>
<keyword evidence="14" id="KW-1185">Reference proteome</keyword>
<dbReference type="RefSeq" id="WP_407327576.1">
    <property type="nucleotide sequence ID" value="NZ_CP136865.1"/>
</dbReference>
<evidence type="ECO:0000256" key="9">
    <source>
        <dbReference type="ARBA" id="ARBA00023303"/>
    </source>
</evidence>
<evidence type="ECO:0000256" key="8">
    <source>
        <dbReference type="ARBA" id="ARBA00023214"/>
    </source>
</evidence>
<protein>
    <submittedName>
        <fullName evidence="13">Chloride channel protein</fullName>
    </submittedName>
</protein>
<feature type="transmembrane region" description="Helical" evidence="11">
    <location>
        <begin position="160"/>
        <end position="183"/>
    </location>
</feature>
<evidence type="ECO:0000256" key="5">
    <source>
        <dbReference type="ARBA" id="ARBA00023065"/>
    </source>
</evidence>
<keyword evidence="3 11" id="KW-0812">Transmembrane</keyword>
<feature type="domain" description="CBS" evidence="12">
    <location>
        <begin position="520"/>
        <end position="581"/>
    </location>
</feature>
<dbReference type="Pfam" id="PF00654">
    <property type="entry name" value="Voltage_CLC"/>
    <property type="match status" value="1"/>
</dbReference>
<feature type="transmembrane region" description="Helical" evidence="11">
    <location>
        <begin position="264"/>
        <end position="282"/>
    </location>
</feature>
<feature type="transmembrane region" description="Helical" evidence="11">
    <location>
        <begin position="363"/>
        <end position="388"/>
    </location>
</feature>
<keyword evidence="5" id="KW-0406">Ion transport</keyword>
<dbReference type="InterPro" id="IPR000644">
    <property type="entry name" value="CBS_dom"/>
</dbReference>
<reference evidence="13 14" key="1">
    <citation type="submission" date="2023-10" db="EMBL/GenBank/DDBJ databases">
        <title>Two novel species belonging to the OM43/NOR5 clade.</title>
        <authorList>
            <person name="Park M."/>
        </authorList>
    </citation>
    <scope>NUCLEOTIDE SEQUENCE [LARGE SCALE GENOMIC DNA]</scope>
    <source>
        <strain evidence="13 14">IMCC45268</strain>
    </source>
</reference>
<feature type="transmembrane region" description="Helical" evidence="11">
    <location>
        <begin position="189"/>
        <end position="210"/>
    </location>
</feature>
<dbReference type="InterPro" id="IPR050368">
    <property type="entry name" value="ClC-type_chloride_channel"/>
</dbReference>
<feature type="transmembrane region" description="Helical" evidence="11">
    <location>
        <begin position="331"/>
        <end position="351"/>
    </location>
</feature>
<evidence type="ECO:0000256" key="1">
    <source>
        <dbReference type="ARBA" id="ARBA00004141"/>
    </source>
</evidence>
<comment type="subcellular location">
    <subcellularLocation>
        <location evidence="1">Membrane</location>
        <topology evidence="1">Multi-pass membrane protein</topology>
    </subcellularLocation>
</comment>
<evidence type="ECO:0000313" key="13">
    <source>
        <dbReference type="EMBL" id="WOJ96887.1"/>
    </source>
</evidence>
<evidence type="ECO:0000256" key="7">
    <source>
        <dbReference type="ARBA" id="ARBA00023173"/>
    </source>
</evidence>
<evidence type="ECO:0000259" key="12">
    <source>
        <dbReference type="PROSITE" id="PS51371"/>
    </source>
</evidence>
<evidence type="ECO:0000256" key="6">
    <source>
        <dbReference type="ARBA" id="ARBA00023136"/>
    </source>
</evidence>
<organism evidence="13 14">
    <name type="scientific">Congregibacter brevis</name>
    <dbReference type="NCBI Taxonomy" id="3081201"/>
    <lineage>
        <taxon>Bacteria</taxon>
        <taxon>Pseudomonadati</taxon>
        <taxon>Pseudomonadota</taxon>
        <taxon>Gammaproteobacteria</taxon>
        <taxon>Cellvibrionales</taxon>
        <taxon>Halieaceae</taxon>
        <taxon>Congregibacter</taxon>
    </lineage>
</organism>
<gene>
    <name evidence="13" type="ORF">R0137_16840</name>
</gene>
<dbReference type="PANTHER" id="PTHR43427:SF6">
    <property type="entry name" value="CHLORIDE CHANNEL PROTEIN CLC-E"/>
    <property type="match status" value="1"/>
</dbReference>
<dbReference type="PROSITE" id="PS51371">
    <property type="entry name" value="CBS"/>
    <property type="match status" value="1"/>
</dbReference>
<feature type="transmembrane region" description="Helical" evidence="11">
    <location>
        <begin position="68"/>
        <end position="85"/>
    </location>
</feature>
<feature type="transmembrane region" description="Helical" evidence="11">
    <location>
        <begin position="303"/>
        <end position="325"/>
    </location>
</feature>
<accession>A0ABZ0ICX1</accession>
<evidence type="ECO:0000256" key="10">
    <source>
        <dbReference type="PROSITE-ProRule" id="PRU00703"/>
    </source>
</evidence>
<evidence type="ECO:0000256" key="2">
    <source>
        <dbReference type="ARBA" id="ARBA00022448"/>
    </source>
</evidence>
<keyword evidence="2" id="KW-0813">Transport</keyword>
<dbReference type="InterPro" id="IPR001807">
    <property type="entry name" value="ClC"/>
</dbReference>
<dbReference type="SUPFAM" id="SSF81340">
    <property type="entry name" value="Clc chloride channel"/>
    <property type="match status" value="1"/>
</dbReference>
<dbReference type="EMBL" id="CP136865">
    <property type="protein sequence ID" value="WOJ96887.1"/>
    <property type="molecule type" value="Genomic_DNA"/>
</dbReference>
<dbReference type="InterPro" id="IPR014743">
    <property type="entry name" value="Cl-channel_core"/>
</dbReference>
<feature type="transmembrane region" description="Helical" evidence="11">
    <location>
        <begin position="394"/>
        <end position="415"/>
    </location>
</feature>
<sequence length="581" mass="61569">MSFSFRSYRRALTRYDSVPAYALLGIIAGLSSGAAVILFEHGIDQLGLLWGVGNRAENFEALDTLTRFLLPVLGGFALGIVFSFLRPEDREVGIVHVISRLHSSYGMLPWRNAVVQFFGGIVALATGQSGGREGPGVHLGSAINSVIGQRLALPNNSLRILIACGSAGGIAAAFNTPLAGVIFAMEVIIVEYTVVGFMPVMLSAVAASVLSQRLGGGSEIFDMSSAQLTTLWEIPYIALLGFLSGCAAAMLIRASTLSASFSSWPVLLRFTLAGAVTGAFGVTIPETLGIGYDTLGNVMYGQVALGALLLIAGAKIFATAVSVGFGMPVGLIGPTLLIGACLGGFFGLLGHEIYPVIAPDPKLYVTIGMAAAMGATFGAPLAACLAVIELTQSTSVAMPAMLAIIVANLTNISVFRQRSAHRSVIRQLRRQLPNDPLNQLLHRTDVNAVIDGSVVVIAEQVKPAVAATLALQVPNWCLVSREGEDLFLVNGQDLMAWLSEAPKADDSDGTEILSVTESSLRRWTIAVVPEQATLRQVLDILKARTVEAVCVYTRGNRGERSLRGIVTRDRIERFTLDQLNT</sequence>
<keyword evidence="9" id="KW-0407">Ion channel</keyword>
<keyword evidence="8" id="KW-0868">Chloride</keyword>
<proteinExistence type="predicted"/>
<name>A0ABZ0ICX1_9GAMM</name>
<keyword evidence="4 11" id="KW-1133">Transmembrane helix</keyword>